<proteinExistence type="predicted"/>
<dbReference type="EMBL" id="KN825158">
    <property type="protein sequence ID" value="KIK93754.1"/>
    <property type="molecule type" value="Genomic_DNA"/>
</dbReference>
<reference evidence="2" key="2">
    <citation type="submission" date="2015-01" db="EMBL/GenBank/DDBJ databases">
        <title>Evolutionary Origins and Diversification of the Mycorrhizal Mutualists.</title>
        <authorList>
            <consortium name="DOE Joint Genome Institute"/>
            <consortium name="Mycorrhizal Genomics Consortium"/>
            <person name="Kohler A."/>
            <person name="Kuo A."/>
            <person name="Nagy L.G."/>
            <person name="Floudas D."/>
            <person name="Copeland A."/>
            <person name="Barry K.W."/>
            <person name="Cichocki N."/>
            <person name="Veneault-Fourrey C."/>
            <person name="LaButti K."/>
            <person name="Lindquist E.A."/>
            <person name="Lipzen A."/>
            <person name="Lundell T."/>
            <person name="Morin E."/>
            <person name="Murat C."/>
            <person name="Riley R."/>
            <person name="Ohm R."/>
            <person name="Sun H."/>
            <person name="Tunlid A."/>
            <person name="Henrissat B."/>
            <person name="Grigoriev I.V."/>
            <person name="Hibbett D.S."/>
            <person name="Martin F."/>
        </authorList>
    </citation>
    <scope>NUCLEOTIDE SEQUENCE [LARGE SCALE GENOMIC DNA]</scope>
    <source>
        <strain evidence="2">Ve08.2h10</strain>
    </source>
</reference>
<organism evidence="1 2">
    <name type="scientific">Paxillus rubicundulus Ve08.2h10</name>
    <dbReference type="NCBI Taxonomy" id="930991"/>
    <lineage>
        <taxon>Eukaryota</taxon>
        <taxon>Fungi</taxon>
        <taxon>Dikarya</taxon>
        <taxon>Basidiomycota</taxon>
        <taxon>Agaricomycotina</taxon>
        <taxon>Agaricomycetes</taxon>
        <taxon>Agaricomycetidae</taxon>
        <taxon>Boletales</taxon>
        <taxon>Paxilineae</taxon>
        <taxon>Paxillaceae</taxon>
        <taxon>Paxillus</taxon>
    </lineage>
</organism>
<evidence type="ECO:0000313" key="2">
    <source>
        <dbReference type="Proteomes" id="UP000054538"/>
    </source>
</evidence>
<name>A0A0D0E110_9AGAM</name>
<dbReference type="SUPFAM" id="SSF46689">
    <property type="entry name" value="Homeodomain-like"/>
    <property type="match status" value="1"/>
</dbReference>
<dbReference type="AlphaFoldDB" id="A0A0D0E110"/>
<dbReference type="STRING" id="930991.A0A0D0E110"/>
<dbReference type="InterPro" id="IPR009057">
    <property type="entry name" value="Homeodomain-like_sf"/>
</dbReference>
<dbReference type="InParanoid" id="A0A0D0E110"/>
<dbReference type="Proteomes" id="UP000054538">
    <property type="component" value="Unassembled WGS sequence"/>
</dbReference>
<protein>
    <submittedName>
        <fullName evidence="1">Uncharacterized protein</fullName>
    </submittedName>
</protein>
<dbReference type="HOGENOM" id="CLU_056788_9_3_1"/>
<reference evidence="1 2" key="1">
    <citation type="submission" date="2014-04" db="EMBL/GenBank/DDBJ databases">
        <authorList>
            <consortium name="DOE Joint Genome Institute"/>
            <person name="Kuo A."/>
            <person name="Kohler A."/>
            <person name="Jargeat P."/>
            <person name="Nagy L.G."/>
            <person name="Floudas D."/>
            <person name="Copeland A."/>
            <person name="Barry K.W."/>
            <person name="Cichocki N."/>
            <person name="Veneault-Fourrey C."/>
            <person name="LaButti K."/>
            <person name="Lindquist E.A."/>
            <person name="Lipzen A."/>
            <person name="Lundell T."/>
            <person name="Morin E."/>
            <person name="Murat C."/>
            <person name="Sun H."/>
            <person name="Tunlid A."/>
            <person name="Henrissat B."/>
            <person name="Grigoriev I.V."/>
            <person name="Hibbett D.S."/>
            <person name="Martin F."/>
            <person name="Nordberg H.P."/>
            <person name="Cantor M.N."/>
            <person name="Hua S.X."/>
        </authorList>
    </citation>
    <scope>NUCLEOTIDE SEQUENCE [LARGE SCALE GENOMIC DNA]</scope>
    <source>
        <strain evidence="1 2">Ve08.2h10</strain>
    </source>
</reference>
<keyword evidence="2" id="KW-1185">Reference proteome</keyword>
<evidence type="ECO:0000313" key="1">
    <source>
        <dbReference type="EMBL" id="KIK93754.1"/>
    </source>
</evidence>
<sequence>MVNRRISQNVKLAAIRLYERGLLQLWDILECCNFSEHTFYHILKLWHDTGDVITHNQSFRGWPCLLDRDDLDYILSLVRSNPDYFLNKLLSLVKNNCFISVHFTTIFQELECAGMSYKKLRRITTERNEDLCVDFISRVAQYEPQQLGFVDETSKDEHTICQCYGCT</sequence>
<gene>
    <name evidence="1" type="ORF">PAXRUDRAFT_144355</name>
</gene>
<dbReference type="OrthoDB" id="2994945at2759"/>
<accession>A0A0D0E110</accession>